<dbReference type="Proteomes" id="UP000462376">
    <property type="component" value="Unassembled WGS sequence"/>
</dbReference>
<evidence type="ECO:0000313" key="7">
    <source>
        <dbReference type="EMBL" id="RGV40833.1"/>
    </source>
</evidence>
<dbReference type="EMBL" id="QSPV01000007">
    <property type="protein sequence ID" value="RGJ93399.1"/>
    <property type="molecule type" value="Genomic_DNA"/>
</dbReference>
<dbReference type="Proteomes" id="UP000260844">
    <property type="component" value="Unassembled WGS sequence"/>
</dbReference>
<evidence type="ECO:0000259" key="1">
    <source>
        <dbReference type="Pfam" id="PF07715"/>
    </source>
</evidence>
<dbReference type="Pfam" id="PF13620">
    <property type="entry name" value="CarboxypepD_reg"/>
    <property type="match status" value="1"/>
</dbReference>
<evidence type="ECO:0000313" key="12">
    <source>
        <dbReference type="Proteomes" id="UP000285343"/>
    </source>
</evidence>
<comment type="caution">
    <text evidence="4">The sequence shown here is derived from an EMBL/GenBank/DDBJ whole genome shotgun (WGS) entry which is preliminary data.</text>
</comment>
<feature type="domain" description="Outer membrane protein beta-barrel" evidence="2">
    <location>
        <begin position="391"/>
        <end position="781"/>
    </location>
</feature>
<dbReference type="Pfam" id="PF14905">
    <property type="entry name" value="OMP_b-brl_3"/>
    <property type="match status" value="1"/>
</dbReference>
<dbReference type="InterPro" id="IPR037066">
    <property type="entry name" value="Plug_dom_sf"/>
</dbReference>
<evidence type="ECO:0000313" key="13">
    <source>
        <dbReference type="Proteomes" id="UP000432488"/>
    </source>
</evidence>
<dbReference type="Proteomes" id="UP000284640">
    <property type="component" value="Unassembled WGS sequence"/>
</dbReference>
<dbReference type="SUPFAM" id="SSF49464">
    <property type="entry name" value="Carboxypeptidase regulatory domain-like"/>
    <property type="match status" value="1"/>
</dbReference>
<dbReference type="Proteomes" id="UP000285343">
    <property type="component" value="Unassembled WGS sequence"/>
</dbReference>
<dbReference type="InterPro" id="IPR041700">
    <property type="entry name" value="OMP_b-brl_3"/>
</dbReference>
<sequence>MDMMMKQIPILLWGLLLPFSILQAQAVQGEITDSKQLPIEGATVVGLDAKDSSFVQGTVTREQGHFTLPLRHNGSYLLKTSAVGYKTRYIPFSITDTETAKLSRILMEEDSYALSGITVTAQKVPVEMKAGKTVYNLSATISGTQGNLYDALRQMPGVQIQSNGNILLDGQGGINVLMNGKTTYLSGETLINYLRSIPASTVEKIELINNPSSHLDAAGKTGVINIEIKRINIKGLITGGNAGYNQAYIYGSGYGNIYLNLRKNKFNLYTDYAYYEGIDLNETTMSREYIDLTTQQILDFHMGQQAYRTYAYKSHNFRIAADYELTPHTNLNGYLNGSWICRRGKEKLGSDFYSLTAVPDSSSITRNRLRASQHNLIGGISTGYQSPNKLKWDASFDFQLFGNANKQDQQSSFSLIESSGIYRNNLLKGDMEGDIQIYCGQTNLVVPLSEKTTLGIGGKTTFVSIDNSATYCNKEYDNWQEILSLNNHFIYNENINAGYIALNTSFGKSWKIETGIRVENTNIKGELAGNTLRADSSFTNHYTHIFPFLQMQYQWKDMHQLSFLYSKRIVRPQYRDLNPFVTINDNYLYEQGNTRLEPELAHNTEFSYILKSRYRMSLLASYTRHPITKSYMAEENKRILVLPMNLSSDYSAGIRLSAANLKPFPWWQINTNLLLIYRKYAWQMDGDEYRNKKFTPMLYIGHQLHLPQGWTAELNGYWNGKTPQGQAIISPTWSVSGGISKSMFGGRGTLRLFAENLFSSRHIHIDVFSTTQQGWYQEKMRMKLGVGFSFRFHKGETPKEFTPKSSISESKRINL</sequence>
<reference evidence="13 14" key="2">
    <citation type="journal article" date="2019" name="Nat. Med.">
        <title>A library of human gut bacterial isolates paired with longitudinal multiomics data enables mechanistic microbiome research.</title>
        <authorList>
            <person name="Poyet M."/>
            <person name="Groussin M."/>
            <person name="Gibbons S.M."/>
            <person name="Avila-Pacheco J."/>
            <person name="Jiang X."/>
            <person name="Kearney S.M."/>
            <person name="Perrotta A.R."/>
            <person name="Berdy B."/>
            <person name="Zhao S."/>
            <person name="Lieberman T.D."/>
            <person name="Swanson P.K."/>
            <person name="Smith M."/>
            <person name="Roesemann S."/>
            <person name="Alexander J.E."/>
            <person name="Rich S.A."/>
            <person name="Livny J."/>
            <person name="Vlamakis H."/>
            <person name="Clish C."/>
            <person name="Bullock K."/>
            <person name="Deik A."/>
            <person name="Scott J."/>
            <person name="Pierce K.A."/>
            <person name="Xavier R.J."/>
            <person name="Alm E.J."/>
        </authorList>
    </citation>
    <scope>NUCLEOTIDE SEQUENCE [LARGE SCALE GENOMIC DNA]</scope>
    <source>
        <strain evidence="3 13">BIOML-A42</strain>
        <strain evidence="4 14">BIOML-A5</strain>
    </source>
</reference>
<evidence type="ECO:0000313" key="6">
    <source>
        <dbReference type="EMBL" id="RGM55891.1"/>
    </source>
</evidence>
<proteinExistence type="predicted"/>
<dbReference type="EMBL" id="WCTL01000029">
    <property type="protein sequence ID" value="KAB4229783.1"/>
    <property type="molecule type" value="Genomic_DNA"/>
</dbReference>
<evidence type="ECO:0000313" key="11">
    <source>
        <dbReference type="Proteomes" id="UP000284640"/>
    </source>
</evidence>
<accession>A0A139KI34</accession>
<dbReference type="InterPro" id="IPR012910">
    <property type="entry name" value="Plug_dom"/>
</dbReference>
<name>A0A139KI34_BACUN</name>
<dbReference type="Gene3D" id="2.60.40.1120">
    <property type="entry name" value="Carboxypeptidase-like, regulatory domain"/>
    <property type="match status" value="1"/>
</dbReference>
<dbReference type="EMBL" id="WCUV01000012">
    <property type="protein sequence ID" value="KAB4088891.1"/>
    <property type="molecule type" value="Genomic_DNA"/>
</dbReference>
<dbReference type="OrthoDB" id="905812at2"/>
<organism evidence="4 14">
    <name type="scientific">Bacteroides uniformis</name>
    <dbReference type="NCBI Taxonomy" id="820"/>
    <lineage>
        <taxon>Bacteria</taxon>
        <taxon>Pseudomonadati</taxon>
        <taxon>Bacteroidota</taxon>
        <taxon>Bacteroidia</taxon>
        <taxon>Bacteroidales</taxon>
        <taxon>Bacteroidaceae</taxon>
        <taxon>Bacteroides</taxon>
    </lineage>
</organism>
<gene>
    <name evidence="8" type="ORF">DW729_11660</name>
    <name evidence="7" type="ORF">DWW14_14010</name>
    <name evidence="6" type="ORF">DXC07_09965</name>
    <name evidence="5" type="ORF">DXD40_09895</name>
    <name evidence="4" type="ORF">GAP47_20125</name>
    <name evidence="3" type="ORF">GAQ56_16070</name>
</gene>
<evidence type="ECO:0000313" key="4">
    <source>
        <dbReference type="EMBL" id="KAB4229783.1"/>
    </source>
</evidence>
<dbReference type="STRING" id="820.ERS852554_02379"/>
<dbReference type="AlphaFoldDB" id="A0A139KI34"/>
<evidence type="ECO:0000259" key="2">
    <source>
        <dbReference type="Pfam" id="PF14905"/>
    </source>
</evidence>
<dbReference type="PANTHER" id="PTHR40980:SF4">
    <property type="entry name" value="TONB-DEPENDENT RECEPTOR-LIKE BETA-BARREL DOMAIN-CONTAINING PROTEIN"/>
    <property type="match status" value="1"/>
</dbReference>
<keyword evidence="5" id="KW-0675">Receptor</keyword>
<dbReference type="EMBL" id="QSKL01000009">
    <property type="protein sequence ID" value="RHE59614.1"/>
    <property type="molecule type" value="Genomic_DNA"/>
</dbReference>
<evidence type="ECO:0000313" key="9">
    <source>
        <dbReference type="Proteomes" id="UP000260844"/>
    </source>
</evidence>
<dbReference type="PANTHER" id="PTHR40980">
    <property type="entry name" value="PLUG DOMAIN-CONTAINING PROTEIN"/>
    <property type="match status" value="1"/>
</dbReference>
<evidence type="ECO:0000313" key="5">
    <source>
        <dbReference type="EMBL" id="RGJ93399.1"/>
    </source>
</evidence>
<dbReference type="EMBL" id="QSTL01000007">
    <property type="protein sequence ID" value="RGM55891.1"/>
    <property type="molecule type" value="Genomic_DNA"/>
</dbReference>
<feature type="domain" description="TonB-dependent receptor plug" evidence="1">
    <location>
        <begin position="145"/>
        <end position="222"/>
    </location>
</feature>
<protein>
    <submittedName>
        <fullName evidence="4">Outer membrane beta-barrel protein</fullName>
    </submittedName>
    <submittedName>
        <fullName evidence="5">TonB-dependent receptor</fullName>
    </submittedName>
</protein>
<evidence type="ECO:0000313" key="14">
    <source>
        <dbReference type="Proteomes" id="UP000462376"/>
    </source>
</evidence>
<evidence type="ECO:0000313" key="10">
    <source>
        <dbReference type="Proteomes" id="UP000261295"/>
    </source>
</evidence>
<dbReference type="InterPro" id="IPR008969">
    <property type="entry name" value="CarboxyPept-like_regulatory"/>
</dbReference>
<dbReference type="Proteomes" id="UP000261295">
    <property type="component" value="Unassembled WGS sequence"/>
</dbReference>
<reference evidence="9 10" key="1">
    <citation type="submission" date="2018-08" db="EMBL/GenBank/DDBJ databases">
        <title>A genome reference for cultivated species of the human gut microbiota.</title>
        <authorList>
            <person name="Zou Y."/>
            <person name="Xue W."/>
            <person name="Luo G."/>
        </authorList>
    </citation>
    <scope>NUCLEOTIDE SEQUENCE [LARGE SCALE GENOMIC DNA]</scope>
    <source>
        <strain evidence="7 12">AF14-42</strain>
        <strain evidence="8 11">AM27-46</strain>
        <strain evidence="6 10">OM07-9</strain>
        <strain evidence="5 9">TM04-30</strain>
    </source>
</reference>
<dbReference type="SUPFAM" id="SSF56935">
    <property type="entry name" value="Porins"/>
    <property type="match status" value="1"/>
</dbReference>
<dbReference type="Proteomes" id="UP000432488">
    <property type="component" value="Unassembled WGS sequence"/>
</dbReference>
<dbReference type="Gene3D" id="2.170.130.10">
    <property type="entry name" value="TonB-dependent receptor, plug domain"/>
    <property type="match status" value="1"/>
</dbReference>
<evidence type="ECO:0000313" key="8">
    <source>
        <dbReference type="EMBL" id="RHE59614.1"/>
    </source>
</evidence>
<dbReference type="EMBL" id="QRZC01000019">
    <property type="protein sequence ID" value="RGV40833.1"/>
    <property type="molecule type" value="Genomic_DNA"/>
</dbReference>
<dbReference type="Pfam" id="PF07715">
    <property type="entry name" value="Plug"/>
    <property type="match status" value="1"/>
</dbReference>
<evidence type="ECO:0000313" key="3">
    <source>
        <dbReference type="EMBL" id="KAB4088891.1"/>
    </source>
</evidence>